<gene>
    <name evidence="2" type="ORF">O181_057275</name>
</gene>
<dbReference type="AlphaFoldDB" id="A0A9Q3E7M4"/>
<dbReference type="Proteomes" id="UP000765509">
    <property type="component" value="Unassembled WGS sequence"/>
</dbReference>
<name>A0A9Q3E7M4_9BASI</name>
<protein>
    <submittedName>
        <fullName evidence="2">Uncharacterized protein</fullName>
    </submittedName>
</protein>
<proteinExistence type="predicted"/>
<dbReference type="EMBL" id="AVOT02026010">
    <property type="protein sequence ID" value="MBW0517560.1"/>
    <property type="molecule type" value="Genomic_DNA"/>
</dbReference>
<organism evidence="2 3">
    <name type="scientific">Austropuccinia psidii MF-1</name>
    <dbReference type="NCBI Taxonomy" id="1389203"/>
    <lineage>
        <taxon>Eukaryota</taxon>
        <taxon>Fungi</taxon>
        <taxon>Dikarya</taxon>
        <taxon>Basidiomycota</taxon>
        <taxon>Pucciniomycotina</taxon>
        <taxon>Pucciniomycetes</taxon>
        <taxon>Pucciniales</taxon>
        <taxon>Sphaerophragmiaceae</taxon>
        <taxon>Austropuccinia</taxon>
    </lineage>
</organism>
<reference evidence="2" key="1">
    <citation type="submission" date="2021-03" db="EMBL/GenBank/DDBJ databases">
        <title>Draft genome sequence of rust myrtle Austropuccinia psidii MF-1, a brazilian biotype.</title>
        <authorList>
            <person name="Quecine M.C."/>
            <person name="Pachon D.M.R."/>
            <person name="Bonatelli M.L."/>
            <person name="Correr F.H."/>
            <person name="Franceschini L.M."/>
            <person name="Leite T.F."/>
            <person name="Margarido G.R.A."/>
            <person name="Almeida C.A."/>
            <person name="Ferrarezi J.A."/>
            <person name="Labate C.A."/>
        </authorList>
    </citation>
    <scope>NUCLEOTIDE SEQUENCE</scope>
    <source>
        <strain evidence="2">MF-1</strain>
    </source>
</reference>
<dbReference type="OrthoDB" id="3064439at2759"/>
<comment type="caution">
    <text evidence="2">The sequence shown here is derived from an EMBL/GenBank/DDBJ whole genome shotgun (WGS) entry which is preliminary data.</text>
</comment>
<sequence>MKALHGDNAIEVELSEQLCNKHPTFSVSLVKPSKSSDAEKFPLRNKAPQNIPPMESSGTKKITKVHKERQLTTKTVREYVASYSDPTCEDEWLAEN</sequence>
<feature type="region of interest" description="Disordered" evidence="1">
    <location>
        <begin position="36"/>
        <end position="69"/>
    </location>
</feature>
<evidence type="ECO:0000313" key="3">
    <source>
        <dbReference type="Proteomes" id="UP000765509"/>
    </source>
</evidence>
<evidence type="ECO:0000313" key="2">
    <source>
        <dbReference type="EMBL" id="MBW0517560.1"/>
    </source>
</evidence>
<accession>A0A9Q3E7M4</accession>
<keyword evidence="3" id="KW-1185">Reference proteome</keyword>
<evidence type="ECO:0000256" key="1">
    <source>
        <dbReference type="SAM" id="MobiDB-lite"/>
    </source>
</evidence>